<feature type="domain" description="NADP-dependent oxidoreductase" evidence="1">
    <location>
        <begin position="16"/>
        <end position="301"/>
    </location>
</feature>
<dbReference type="InterPro" id="IPR023210">
    <property type="entry name" value="NADP_OxRdtase_dom"/>
</dbReference>
<comment type="caution">
    <text evidence="2">The sequence shown here is derived from an EMBL/GenBank/DDBJ whole genome shotgun (WGS) entry which is preliminary data.</text>
</comment>
<dbReference type="PANTHER" id="PTHR43312">
    <property type="entry name" value="D-THREO-ALDOSE 1-DEHYDROGENASE"/>
    <property type="match status" value="1"/>
</dbReference>
<name>W4RQA4_9BACI</name>
<dbReference type="Proteomes" id="UP000018949">
    <property type="component" value="Unassembled WGS sequence"/>
</dbReference>
<proteinExistence type="predicted"/>
<dbReference type="SUPFAM" id="SSF51430">
    <property type="entry name" value="NAD(P)-linked oxidoreductase"/>
    <property type="match status" value="1"/>
</dbReference>
<dbReference type="PRINTS" id="PR00069">
    <property type="entry name" value="ALDKETRDTASE"/>
</dbReference>
<protein>
    <submittedName>
        <fullName evidence="2">Aldo/keto reductase</fullName>
    </submittedName>
</protein>
<evidence type="ECO:0000259" key="1">
    <source>
        <dbReference type="Pfam" id="PF00248"/>
    </source>
</evidence>
<evidence type="ECO:0000313" key="3">
    <source>
        <dbReference type="Proteomes" id="UP000018949"/>
    </source>
</evidence>
<dbReference type="GO" id="GO:0016491">
    <property type="term" value="F:oxidoreductase activity"/>
    <property type="evidence" value="ECO:0007669"/>
    <property type="project" value="InterPro"/>
</dbReference>
<sequence>MNYRLLGSTGIKVSEVGFGAWQLGNARDWDGMEDNHAIRLVHEALDQGCNFFDTAPNYGGGNSETLLGKALTGRRSEAVINSKFGHHPDNTLDFNSEKIRSSVENSLRRLKTDYLDSILLHNPPFEILTGSTDHFEVLESLKQEGKIRAYGASVDSAREMNELLRNTGSQVIEVMFNIFHQEPRRAFKLAAEKNVGLIVKVPLDSGWLSGKYDENSVFTDIRSRWDRKQLIKRAELLPVLKEMLEPGESLVQLALRYILYFQEVSTVIPGNKNLEQLIENLSASNQRISAEKVKKIEELWEEKLQADPLVVEKTKQSFWRF</sequence>
<dbReference type="EMBL" id="BAUW01000049">
    <property type="protein sequence ID" value="GAE46620.1"/>
    <property type="molecule type" value="Genomic_DNA"/>
</dbReference>
<organism evidence="2 3">
    <name type="scientific">Mesobacillus boroniphilus JCM 21738</name>
    <dbReference type="NCBI Taxonomy" id="1294265"/>
    <lineage>
        <taxon>Bacteria</taxon>
        <taxon>Bacillati</taxon>
        <taxon>Bacillota</taxon>
        <taxon>Bacilli</taxon>
        <taxon>Bacillales</taxon>
        <taxon>Bacillaceae</taxon>
        <taxon>Mesobacillus</taxon>
    </lineage>
</organism>
<reference evidence="2 3" key="1">
    <citation type="submission" date="2013-12" db="EMBL/GenBank/DDBJ databases">
        <title>NBRP : Genome information of microbial organism related human and environment.</title>
        <authorList>
            <person name="Hattori M."/>
            <person name="Oshima K."/>
            <person name="Inaba H."/>
            <person name="Suda W."/>
            <person name="Sakamoto M."/>
            <person name="Iino T."/>
            <person name="Kitahara M."/>
            <person name="Oshida Y."/>
            <person name="Iida T."/>
            <person name="Kudo T."/>
            <person name="Itoh T."/>
            <person name="Ahmed I."/>
            <person name="Ohkuma M."/>
        </authorList>
    </citation>
    <scope>NUCLEOTIDE SEQUENCE [LARGE SCALE GENOMIC DNA]</scope>
    <source>
        <strain evidence="2 3">JCM 21738</strain>
    </source>
</reference>
<dbReference type="eggNOG" id="COG0667">
    <property type="taxonomic scope" value="Bacteria"/>
</dbReference>
<dbReference type="AlphaFoldDB" id="W4RQA4"/>
<dbReference type="Gene3D" id="3.20.20.100">
    <property type="entry name" value="NADP-dependent oxidoreductase domain"/>
    <property type="match status" value="1"/>
</dbReference>
<evidence type="ECO:0000313" key="2">
    <source>
        <dbReference type="EMBL" id="GAE46620.1"/>
    </source>
</evidence>
<dbReference type="InterPro" id="IPR053135">
    <property type="entry name" value="AKR2_Oxidoreductase"/>
</dbReference>
<dbReference type="RefSeq" id="WP_052019716.1">
    <property type="nucleotide sequence ID" value="NZ_BAUW01000049.1"/>
</dbReference>
<accession>W4RQA4</accession>
<gene>
    <name evidence="2" type="ORF">JCM21738_3536</name>
</gene>
<dbReference type="PANTHER" id="PTHR43312:SF1">
    <property type="entry name" value="NADP-DEPENDENT OXIDOREDUCTASE DOMAIN-CONTAINING PROTEIN"/>
    <property type="match status" value="1"/>
</dbReference>
<dbReference type="InterPro" id="IPR020471">
    <property type="entry name" value="AKR"/>
</dbReference>
<keyword evidence="3" id="KW-1185">Reference proteome</keyword>
<dbReference type="Pfam" id="PF00248">
    <property type="entry name" value="Aldo_ket_red"/>
    <property type="match status" value="1"/>
</dbReference>
<dbReference type="CDD" id="cd19086">
    <property type="entry name" value="AKR_AKR11C1"/>
    <property type="match status" value="1"/>
</dbReference>
<dbReference type="InterPro" id="IPR036812">
    <property type="entry name" value="NAD(P)_OxRdtase_dom_sf"/>
</dbReference>